<gene>
    <name evidence="4" type="primary">dhaL</name>
    <name evidence="4" type="ORF">HJ588_04710</name>
</gene>
<dbReference type="InterPro" id="IPR004007">
    <property type="entry name" value="DhaL_dom"/>
</dbReference>
<organism evidence="4 5">
    <name type="scientific">Flexivirga aerilata</name>
    <dbReference type="NCBI Taxonomy" id="1656889"/>
    <lineage>
        <taxon>Bacteria</taxon>
        <taxon>Bacillati</taxon>
        <taxon>Actinomycetota</taxon>
        <taxon>Actinomycetes</taxon>
        <taxon>Micrococcales</taxon>
        <taxon>Dermacoccaceae</taxon>
        <taxon>Flexivirga</taxon>
    </lineage>
</organism>
<feature type="domain" description="DhaL" evidence="3">
    <location>
        <begin position="8"/>
        <end position="208"/>
    </location>
</feature>
<dbReference type="InterPro" id="IPR050861">
    <property type="entry name" value="Dihydroxyacetone_Kinase"/>
</dbReference>
<reference evidence="4 5" key="1">
    <citation type="submission" date="2020-05" db="EMBL/GenBank/DDBJ databases">
        <title>Flexivirga sp. ID2601S isolated from air conditioner.</title>
        <authorList>
            <person name="Kim D.H."/>
        </authorList>
    </citation>
    <scope>NUCLEOTIDE SEQUENCE [LARGE SCALE GENOMIC DNA]</scope>
    <source>
        <strain evidence="4 5">ID2601S</strain>
    </source>
</reference>
<dbReference type="RefSeq" id="WP_171152511.1">
    <property type="nucleotide sequence ID" value="NZ_JABENB010000001.1"/>
</dbReference>
<accession>A0A849AHA2</accession>
<evidence type="ECO:0000256" key="2">
    <source>
        <dbReference type="ARBA" id="ARBA00022777"/>
    </source>
</evidence>
<keyword evidence="5" id="KW-1185">Reference proteome</keyword>
<comment type="caution">
    <text evidence="4">The sequence shown here is derived from an EMBL/GenBank/DDBJ whole genome shotgun (WGS) entry which is preliminary data.</text>
</comment>
<dbReference type="GO" id="GO:0004371">
    <property type="term" value="F:glycerone kinase activity"/>
    <property type="evidence" value="ECO:0007669"/>
    <property type="project" value="InterPro"/>
</dbReference>
<evidence type="ECO:0000313" key="4">
    <source>
        <dbReference type="EMBL" id="NNG38578.1"/>
    </source>
</evidence>
<dbReference type="InterPro" id="IPR012737">
    <property type="entry name" value="DhaK_L_YcgS"/>
</dbReference>
<sequence length="211" mass="21463">MPDAWDVPLLTEWLTGFRDAVDQAGEELTALDSAIGDADHGSNMRRGLAAAVAAVSQAPPADCGAFFKTVGMSLVSNVGGASGPLYGTLFLRMGTVAGTAGTLAIQLFGECLQAGLDGLVQRGKAQPGDKTMVDAMLPAVRAYDEVAADGGPMVSALTAAAQAAAQGRDGTTPMEAKKGRASYLGERSVGHQDPGATSMTLLFETAAKVFA</sequence>
<dbReference type="SUPFAM" id="SSF101473">
    <property type="entry name" value="DhaL-like"/>
    <property type="match status" value="1"/>
</dbReference>
<dbReference type="PROSITE" id="PS51480">
    <property type="entry name" value="DHAL"/>
    <property type="match status" value="1"/>
</dbReference>
<evidence type="ECO:0000256" key="1">
    <source>
        <dbReference type="ARBA" id="ARBA00022679"/>
    </source>
</evidence>
<dbReference type="SMART" id="SM01120">
    <property type="entry name" value="Dak2"/>
    <property type="match status" value="1"/>
</dbReference>
<keyword evidence="1" id="KW-0808">Transferase</keyword>
<evidence type="ECO:0000313" key="5">
    <source>
        <dbReference type="Proteomes" id="UP000557772"/>
    </source>
</evidence>
<dbReference type="InterPro" id="IPR036117">
    <property type="entry name" value="DhaL_dom_sf"/>
</dbReference>
<dbReference type="Proteomes" id="UP000557772">
    <property type="component" value="Unassembled WGS sequence"/>
</dbReference>
<name>A0A849AHA2_9MICO</name>
<dbReference type="EMBL" id="JABENB010000001">
    <property type="protein sequence ID" value="NNG38578.1"/>
    <property type="molecule type" value="Genomic_DNA"/>
</dbReference>
<proteinExistence type="predicted"/>
<dbReference type="PANTHER" id="PTHR28629">
    <property type="entry name" value="TRIOKINASE/FMN CYCLASE"/>
    <property type="match status" value="1"/>
</dbReference>
<dbReference type="AlphaFoldDB" id="A0A849AHA2"/>
<dbReference type="Gene3D" id="1.25.40.340">
    <property type="match status" value="1"/>
</dbReference>
<dbReference type="FunFam" id="1.25.40.340:FF:000002">
    <property type="entry name" value="Dihydroxyacetone kinase, L subunit"/>
    <property type="match status" value="1"/>
</dbReference>
<dbReference type="Pfam" id="PF02734">
    <property type="entry name" value="Dak2"/>
    <property type="match status" value="1"/>
</dbReference>
<protein>
    <submittedName>
        <fullName evidence="4">Dihydroxyacetone kinase subunit L</fullName>
    </submittedName>
</protein>
<dbReference type="GO" id="GO:0005829">
    <property type="term" value="C:cytosol"/>
    <property type="evidence" value="ECO:0007669"/>
    <property type="project" value="TreeGrafter"/>
</dbReference>
<dbReference type="PANTHER" id="PTHR28629:SF4">
    <property type="entry name" value="TRIOKINASE_FMN CYCLASE"/>
    <property type="match status" value="1"/>
</dbReference>
<evidence type="ECO:0000259" key="3">
    <source>
        <dbReference type="PROSITE" id="PS51480"/>
    </source>
</evidence>
<dbReference type="NCBIfam" id="TIGR02365">
    <property type="entry name" value="dha_L_ycgS"/>
    <property type="match status" value="1"/>
</dbReference>
<dbReference type="GO" id="GO:0019563">
    <property type="term" value="P:glycerol catabolic process"/>
    <property type="evidence" value="ECO:0007669"/>
    <property type="project" value="TreeGrafter"/>
</dbReference>
<keyword evidence="2 4" id="KW-0418">Kinase</keyword>